<name>A0ABW1Z9S4_9BACT</name>
<keyword evidence="1" id="KW-0812">Transmembrane</keyword>
<keyword evidence="1" id="KW-0472">Membrane</keyword>
<keyword evidence="1" id="KW-1133">Transmembrane helix</keyword>
<evidence type="ECO:0000256" key="1">
    <source>
        <dbReference type="SAM" id="Phobius"/>
    </source>
</evidence>
<accession>A0ABW1Z9S4</accession>
<dbReference type="EMBL" id="JBHSWI010000001">
    <property type="protein sequence ID" value="MFC6645461.1"/>
    <property type="molecule type" value="Genomic_DNA"/>
</dbReference>
<gene>
    <name evidence="2" type="ORF">ACFQBQ_07650</name>
</gene>
<reference evidence="3" key="1">
    <citation type="journal article" date="2019" name="Int. J. Syst. Evol. Microbiol.">
        <title>The Global Catalogue of Microorganisms (GCM) 10K type strain sequencing project: providing services to taxonomists for standard genome sequencing and annotation.</title>
        <authorList>
            <consortium name="The Broad Institute Genomics Platform"/>
            <consortium name="The Broad Institute Genome Sequencing Center for Infectious Disease"/>
            <person name="Wu L."/>
            <person name="Ma J."/>
        </authorList>
    </citation>
    <scope>NUCLEOTIDE SEQUENCE [LARGE SCALE GENOMIC DNA]</scope>
    <source>
        <strain evidence="3">CGMCC 1.16026</strain>
    </source>
</reference>
<evidence type="ECO:0000313" key="3">
    <source>
        <dbReference type="Proteomes" id="UP001596391"/>
    </source>
</evidence>
<protein>
    <submittedName>
        <fullName evidence="2">Uncharacterized protein</fullName>
    </submittedName>
</protein>
<comment type="caution">
    <text evidence="2">The sequence shown here is derived from an EMBL/GenBank/DDBJ whole genome shotgun (WGS) entry which is preliminary data.</text>
</comment>
<dbReference type="RefSeq" id="WP_263371830.1">
    <property type="nucleotide sequence ID" value="NZ_JAGSYD010000003.1"/>
</dbReference>
<organism evidence="2 3">
    <name type="scientific">Granulicella cerasi</name>
    <dbReference type="NCBI Taxonomy" id="741063"/>
    <lineage>
        <taxon>Bacteria</taxon>
        <taxon>Pseudomonadati</taxon>
        <taxon>Acidobacteriota</taxon>
        <taxon>Terriglobia</taxon>
        <taxon>Terriglobales</taxon>
        <taxon>Acidobacteriaceae</taxon>
        <taxon>Granulicella</taxon>
    </lineage>
</organism>
<feature type="transmembrane region" description="Helical" evidence="1">
    <location>
        <begin position="68"/>
        <end position="87"/>
    </location>
</feature>
<proteinExistence type="predicted"/>
<dbReference type="Proteomes" id="UP001596391">
    <property type="component" value="Unassembled WGS sequence"/>
</dbReference>
<sequence>MIRSIFAATEQEEVQEATLRAPMAVELVKRLALGGGFSVGASVVYGAFRLLRDNPKDAFPLLRSWGPWAIVTLFAIYVIYDITKALLKVAQRGVIAMEQTSVALGHIADKDDRQLQELQTLTSYTSQGIERLSEDQRGLHAKMDDLLGMVSTRKKETSQ</sequence>
<keyword evidence="3" id="KW-1185">Reference proteome</keyword>
<feature type="transmembrane region" description="Helical" evidence="1">
    <location>
        <begin position="31"/>
        <end position="48"/>
    </location>
</feature>
<evidence type="ECO:0000313" key="2">
    <source>
        <dbReference type="EMBL" id="MFC6645461.1"/>
    </source>
</evidence>